<reference evidence="8 9" key="1">
    <citation type="submission" date="2017-03" db="EMBL/GenBank/DDBJ databases">
        <title>Genome Survey of Euroglyphus maynei.</title>
        <authorList>
            <person name="Arlian L.G."/>
            <person name="Morgan M.S."/>
            <person name="Rider S.D."/>
        </authorList>
    </citation>
    <scope>NUCLEOTIDE SEQUENCE [LARGE SCALE GENOMIC DNA]</scope>
    <source>
        <strain evidence="8">Arlian Lab</strain>
        <tissue evidence="8">Whole body</tissue>
    </source>
</reference>
<organism evidence="8 9">
    <name type="scientific">Euroglyphus maynei</name>
    <name type="common">Mayne's house dust mite</name>
    <dbReference type="NCBI Taxonomy" id="6958"/>
    <lineage>
        <taxon>Eukaryota</taxon>
        <taxon>Metazoa</taxon>
        <taxon>Ecdysozoa</taxon>
        <taxon>Arthropoda</taxon>
        <taxon>Chelicerata</taxon>
        <taxon>Arachnida</taxon>
        <taxon>Acari</taxon>
        <taxon>Acariformes</taxon>
        <taxon>Sarcoptiformes</taxon>
        <taxon>Astigmata</taxon>
        <taxon>Psoroptidia</taxon>
        <taxon>Analgoidea</taxon>
        <taxon>Pyroglyphidae</taxon>
        <taxon>Pyroglyphinae</taxon>
        <taxon>Euroglyphus</taxon>
    </lineage>
</organism>
<comment type="pathway">
    <text evidence="1">Protein modification; protein ubiquitination.</text>
</comment>
<comment type="similarity">
    <text evidence="2">Belongs to the cullin family.</text>
</comment>
<dbReference type="Gene3D" id="1.20.1310.10">
    <property type="entry name" value="Cullin Repeats"/>
    <property type="match status" value="1"/>
</dbReference>
<dbReference type="GO" id="GO:0031625">
    <property type="term" value="F:ubiquitin protein ligase binding"/>
    <property type="evidence" value="ECO:0007669"/>
    <property type="project" value="InterPro"/>
</dbReference>
<keyword evidence="4" id="KW-0833">Ubl conjugation pathway</keyword>
<sequence>MLLVDAERKNVHSDPQLIVGVKESCVNLCKYLPNRHYIYRNNFESVYLASIESFYQAKGQEYYNEHGVLNYMKWVDQKIKEEIDRANRYLEPHSLSKVIA</sequence>
<comment type="caution">
    <text evidence="8">The sequence shown here is derived from an EMBL/GenBank/DDBJ whole genome shotgun (WGS) entry which is preliminary data.</text>
</comment>
<dbReference type="Proteomes" id="UP000194236">
    <property type="component" value="Unassembled WGS sequence"/>
</dbReference>
<feature type="domain" description="Cullin N-terminal" evidence="7">
    <location>
        <begin position="3"/>
        <end position="99"/>
    </location>
</feature>
<dbReference type="InterPro" id="IPR001373">
    <property type="entry name" value="Cullin_N"/>
</dbReference>
<proteinExistence type="inferred from homology"/>
<evidence type="ECO:0000256" key="5">
    <source>
        <dbReference type="ARBA" id="ARBA00022843"/>
    </source>
</evidence>
<dbReference type="GO" id="GO:0006511">
    <property type="term" value="P:ubiquitin-dependent protein catabolic process"/>
    <property type="evidence" value="ECO:0007669"/>
    <property type="project" value="InterPro"/>
</dbReference>
<dbReference type="SUPFAM" id="SSF74788">
    <property type="entry name" value="Cullin repeat-like"/>
    <property type="match status" value="1"/>
</dbReference>
<keyword evidence="3" id="KW-1017">Isopeptide bond</keyword>
<keyword evidence="9" id="KW-1185">Reference proteome</keyword>
<accession>A0A1Y3BVF5</accession>
<evidence type="ECO:0000259" key="7">
    <source>
        <dbReference type="Pfam" id="PF00888"/>
    </source>
</evidence>
<evidence type="ECO:0000256" key="4">
    <source>
        <dbReference type="ARBA" id="ARBA00022786"/>
    </source>
</evidence>
<name>A0A1Y3BVF5_EURMA</name>
<evidence type="ECO:0000313" key="8">
    <source>
        <dbReference type="EMBL" id="OTF83526.1"/>
    </source>
</evidence>
<evidence type="ECO:0000256" key="3">
    <source>
        <dbReference type="ARBA" id="ARBA00022499"/>
    </source>
</evidence>
<gene>
    <name evidence="8" type="ORF">BLA29_013829</name>
</gene>
<evidence type="ECO:0000256" key="6">
    <source>
        <dbReference type="ARBA" id="ARBA00040451"/>
    </source>
</evidence>
<dbReference type="EMBL" id="MUJZ01003334">
    <property type="protein sequence ID" value="OTF83526.1"/>
    <property type="molecule type" value="Genomic_DNA"/>
</dbReference>
<dbReference type="OrthoDB" id="27073at2759"/>
<dbReference type="Pfam" id="PF00888">
    <property type="entry name" value="Cullin"/>
    <property type="match status" value="1"/>
</dbReference>
<evidence type="ECO:0000256" key="1">
    <source>
        <dbReference type="ARBA" id="ARBA00004906"/>
    </source>
</evidence>
<dbReference type="AlphaFoldDB" id="A0A1Y3BVF5"/>
<dbReference type="PANTHER" id="PTHR11932">
    <property type="entry name" value="CULLIN"/>
    <property type="match status" value="1"/>
</dbReference>
<dbReference type="FunFam" id="1.20.1310.10:FF:000014">
    <property type="entry name" value="Cullin 5"/>
    <property type="match status" value="1"/>
</dbReference>
<evidence type="ECO:0000256" key="2">
    <source>
        <dbReference type="ARBA" id="ARBA00006019"/>
    </source>
</evidence>
<keyword evidence="5" id="KW-0832">Ubl conjugation</keyword>
<dbReference type="InterPro" id="IPR016159">
    <property type="entry name" value="Cullin_repeat-like_dom_sf"/>
</dbReference>
<evidence type="ECO:0000313" key="9">
    <source>
        <dbReference type="Proteomes" id="UP000194236"/>
    </source>
</evidence>
<protein>
    <recommendedName>
        <fullName evidence="6">Cullin-5</fullName>
    </recommendedName>
</protein>
<dbReference type="InterPro" id="IPR045093">
    <property type="entry name" value="Cullin"/>
</dbReference>